<gene>
    <name evidence="10" type="ORF">AMON00008_LOCUS17678</name>
</gene>
<keyword evidence="4 7" id="KW-1133">Transmembrane helix</keyword>
<evidence type="ECO:0000256" key="6">
    <source>
        <dbReference type="ARBA" id="ARBA00023315"/>
    </source>
</evidence>
<dbReference type="GO" id="GO:0019706">
    <property type="term" value="F:protein-cysteine S-palmitoyltransferase activity"/>
    <property type="evidence" value="ECO:0007669"/>
    <property type="project" value="UniProtKB-EC"/>
</dbReference>
<feature type="region of interest" description="Disordered" evidence="8">
    <location>
        <begin position="1"/>
        <end position="43"/>
    </location>
</feature>
<evidence type="ECO:0000256" key="3">
    <source>
        <dbReference type="ARBA" id="ARBA00022692"/>
    </source>
</evidence>
<comment type="similarity">
    <text evidence="7">Belongs to the DHHC palmitoyltransferase family.</text>
</comment>
<proteinExistence type="inferred from homology"/>
<feature type="domain" description="Palmitoyltransferase DHHC" evidence="9">
    <location>
        <begin position="167"/>
        <end position="232"/>
    </location>
</feature>
<dbReference type="EMBL" id="HBNR01026197">
    <property type="protein sequence ID" value="CAE4578372.1"/>
    <property type="molecule type" value="Transcribed_RNA"/>
</dbReference>
<dbReference type="InterPro" id="IPR039859">
    <property type="entry name" value="PFA4/ZDH16/20/ERF2-like"/>
</dbReference>
<evidence type="ECO:0000259" key="9">
    <source>
        <dbReference type="Pfam" id="PF01529"/>
    </source>
</evidence>
<keyword evidence="3 7" id="KW-0812">Transmembrane</keyword>
<protein>
    <recommendedName>
        <fullName evidence="7">Palmitoyltransferase</fullName>
        <ecNumber evidence="7">2.3.1.225</ecNumber>
    </recommendedName>
</protein>
<feature type="transmembrane region" description="Helical" evidence="7">
    <location>
        <begin position="90"/>
        <end position="111"/>
    </location>
</feature>
<evidence type="ECO:0000256" key="8">
    <source>
        <dbReference type="SAM" id="MobiDB-lite"/>
    </source>
</evidence>
<evidence type="ECO:0000256" key="7">
    <source>
        <dbReference type="RuleBase" id="RU079119"/>
    </source>
</evidence>
<evidence type="ECO:0000256" key="4">
    <source>
        <dbReference type="ARBA" id="ARBA00022989"/>
    </source>
</evidence>
<feature type="transmembrane region" description="Helical" evidence="7">
    <location>
        <begin position="212"/>
        <end position="233"/>
    </location>
</feature>
<dbReference type="GO" id="GO:0005783">
    <property type="term" value="C:endoplasmic reticulum"/>
    <property type="evidence" value="ECO:0007669"/>
    <property type="project" value="TreeGrafter"/>
</dbReference>
<feature type="compositionally biased region" description="Acidic residues" evidence="8">
    <location>
        <begin position="14"/>
        <end position="24"/>
    </location>
</feature>
<comment type="domain">
    <text evidence="7">The DHHC domain is required for palmitoyltransferase activity.</text>
</comment>
<evidence type="ECO:0000313" key="10">
    <source>
        <dbReference type="EMBL" id="CAE4578372.1"/>
    </source>
</evidence>
<evidence type="ECO:0000256" key="1">
    <source>
        <dbReference type="ARBA" id="ARBA00004141"/>
    </source>
</evidence>
<dbReference type="EC" id="2.3.1.225" evidence="7"/>
<dbReference type="AlphaFoldDB" id="A0A7S4QBE3"/>
<keyword evidence="6 7" id="KW-0012">Acyltransferase</keyword>
<dbReference type="GO" id="GO:0006612">
    <property type="term" value="P:protein targeting to membrane"/>
    <property type="evidence" value="ECO:0007669"/>
    <property type="project" value="TreeGrafter"/>
</dbReference>
<sequence>MVPGTQVVGRQELEGDDQDNDDAPDDVRPRQDKEEEEFKELVNGEDPEKQRSVVYVSDHGISWQGRRYVWLGRVCVMRIGSRAAFVGPHWYCTLLMFSVIIGVGSTFIFRIAKDLHWVHLVGGALSVFCSSEALLRCAFIDPGILQPHPNSPGGNVQPMQMLPARGERRCSACMITQPKGAMHCEFCHVCVAGWDHHCPWMGKCIGQSNLNAFYAFLCTSLTSLAYILIITVLSA</sequence>
<organism evidence="10">
    <name type="scientific">Alexandrium monilatum</name>
    <dbReference type="NCBI Taxonomy" id="311494"/>
    <lineage>
        <taxon>Eukaryota</taxon>
        <taxon>Sar</taxon>
        <taxon>Alveolata</taxon>
        <taxon>Dinophyceae</taxon>
        <taxon>Gonyaulacales</taxon>
        <taxon>Pyrocystaceae</taxon>
        <taxon>Alexandrium</taxon>
    </lineage>
</organism>
<keyword evidence="2 7" id="KW-0808">Transferase</keyword>
<dbReference type="PANTHER" id="PTHR22883">
    <property type="entry name" value="ZINC FINGER DHHC DOMAIN CONTAINING PROTEIN"/>
    <property type="match status" value="1"/>
</dbReference>
<dbReference type="InterPro" id="IPR001594">
    <property type="entry name" value="Palmitoyltrfase_DHHC"/>
</dbReference>
<dbReference type="GO" id="GO:0005794">
    <property type="term" value="C:Golgi apparatus"/>
    <property type="evidence" value="ECO:0007669"/>
    <property type="project" value="TreeGrafter"/>
</dbReference>
<evidence type="ECO:0000256" key="5">
    <source>
        <dbReference type="ARBA" id="ARBA00023136"/>
    </source>
</evidence>
<keyword evidence="5 7" id="KW-0472">Membrane</keyword>
<dbReference type="GO" id="GO:0016020">
    <property type="term" value="C:membrane"/>
    <property type="evidence" value="ECO:0007669"/>
    <property type="project" value="UniProtKB-SubCell"/>
</dbReference>
<dbReference type="PROSITE" id="PS50216">
    <property type="entry name" value="DHHC"/>
    <property type="match status" value="1"/>
</dbReference>
<name>A0A7S4QBE3_9DINO</name>
<comment type="catalytic activity">
    <reaction evidence="7">
        <text>L-cysteinyl-[protein] + hexadecanoyl-CoA = S-hexadecanoyl-L-cysteinyl-[protein] + CoA</text>
        <dbReference type="Rhea" id="RHEA:36683"/>
        <dbReference type="Rhea" id="RHEA-COMP:10131"/>
        <dbReference type="Rhea" id="RHEA-COMP:11032"/>
        <dbReference type="ChEBI" id="CHEBI:29950"/>
        <dbReference type="ChEBI" id="CHEBI:57287"/>
        <dbReference type="ChEBI" id="CHEBI:57379"/>
        <dbReference type="ChEBI" id="CHEBI:74151"/>
        <dbReference type="EC" id="2.3.1.225"/>
    </reaction>
</comment>
<reference evidence="10" key="1">
    <citation type="submission" date="2021-01" db="EMBL/GenBank/DDBJ databases">
        <authorList>
            <person name="Corre E."/>
            <person name="Pelletier E."/>
            <person name="Niang G."/>
            <person name="Scheremetjew M."/>
            <person name="Finn R."/>
            <person name="Kale V."/>
            <person name="Holt S."/>
            <person name="Cochrane G."/>
            <person name="Meng A."/>
            <person name="Brown T."/>
            <person name="Cohen L."/>
        </authorList>
    </citation>
    <scope>NUCLEOTIDE SEQUENCE</scope>
    <source>
        <strain evidence="10">CCMP3105</strain>
    </source>
</reference>
<evidence type="ECO:0000256" key="2">
    <source>
        <dbReference type="ARBA" id="ARBA00022679"/>
    </source>
</evidence>
<accession>A0A7S4QBE3</accession>
<comment type="subcellular location">
    <subcellularLocation>
        <location evidence="1">Membrane</location>
        <topology evidence="1">Multi-pass membrane protein</topology>
    </subcellularLocation>
</comment>
<dbReference type="Pfam" id="PF01529">
    <property type="entry name" value="DHHC"/>
    <property type="match status" value="1"/>
</dbReference>